<dbReference type="Proteomes" id="UP000887574">
    <property type="component" value="Unplaced"/>
</dbReference>
<evidence type="ECO:0000313" key="3">
    <source>
        <dbReference type="WBParaSite" id="jg451"/>
    </source>
</evidence>
<proteinExistence type="predicted"/>
<protein>
    <submittedName>
        <fullName evidence="3">Uncharacterized protein</fullName>
    </submittedName>
</protein>
<evidence type="ECO:0000313" key="2">
    <source>
        <dbReference type="Proteomes" id="UP000887574"/>
    </source>
</evidence>
<accession>A0A915EBV5</accession>
<sequence length="85" mass="9219">MAIVLGSKLVTTVSNAFKKEPIRKCFGLIVPVACIGYSEKKKIRKDLLQTESSNKGQPGLRISSCARGAQSSRSLIKGLHAKHTH</sequence>
<name>A0A915EBV5_9BILA</name>
<dbReference type="AlphaFoldDB" id="A0A915EBV5"/>
<keyword evidence="2" id="KW-1185">Reference proteome</keyword>
<reference evidence="3" key="1">
    <citation type="submission" date="2022-11" db="UniProtKB">
        <authorList>
            <consortium name="WormBaseParasite"/>
        </authorList>
    </citation>
    <scope>IDENTIFICATION</scope>
</reference>
<evidence type="ECO:0000256" key="1">
    <source>
        <dbReference type="SAM" id="MobiDB-lite"/>
    </source>
</evidence>
<organism evidence="2 3">
    <name type="scientific">Ditylenchus dipsaci</name>
    <dbReference type="NCBI Taxonomy" id="166011"/>
    <lineage>
        <taxon>Eukaryota</taxon>
        <taxon>Metazoa</taxon>
        <taxon>Ecdysozoa</taxon>
        <taxon>Nematoda</taxon>
        <taxon>Chromadorea</taxon>
        <taxon>Rhabditida</taxon>
        <taxon>Tylenchina</taxon>
        <taxon>Tylenchomorpha</taxon>
        <taxon>Sphaerularioidea</taxon>
        <taxon>Anguinidae</taxon>
        <taxon>Anguininae</taxon>
        <taxon>Ditylenchus</taxon>
    </lineage>
</organism>
<feature type="region of interest" description="Disordered" evidence="1">
    <location>
        <begin position="48"/>
        <end position="85"/>
    </location>
</feature>
<dbReference type="WBParaSite" id="jg451">
    <property type="protein sequence ID" value="jg451"/>
    <property type="gene ID" value="jg451"/>
</dbReference>